<keyword evidence="4 13" id="KW-0812">Transmembrane</keyword>
<dbReference type="AlphaFoldDB" id="A0A1Y1SD81"/>
<organism evidence="15 16">
    <name type="scientific">Oceanococcus atlanticus</name>
    <dbReference type="NCBI Taxonomy" id="1317117"/>
    <lineage>
        <taxon>Bacteria</taxon>
        <taxon>Pseudomonadati</taxon>
        <taxon>Pseudomonadota</taxon>
        <taxon>Gammaproteobacteria</taxon>
        <taxon>Chromatiales</taxon>
        <taxon>Oceanococcaceae</taxon>
        <taxon>Oceanococcus</taxon>
    </lineage>
</organism>
<proteinExistence type="inferred from homology"/>
<comment type="subcellular location">
    <subcellularLocation>
        <location evidence="1">Cell inner membrane</location>
        <topology evidence="1">Single-pass type II membrane protein</topology>
        <orientation evidence="1">Periplasmic side</orientation>
    </subcellularLocation>
</comment>
<feature type="region of interest" description="Disordered" evidence="12">
    <location>
        <begin position="516"/>
        <end position="538"/>
    </location>
</feature>
<feature type="transmembrane region" description="Helical" evidence="13">
    <location>
        <begin position="12"/>
        <end position="30"/>
    </location>
</feature>
<accession>A0A1Y1SD81</accession>
<protein>
    <recommendedName>
        <fullName evidence="9">Periplasmic chaperone PpiD</fullName>
    </recommendedName>
    <alternativeName>
        <fullName evidence="10">Periplasmic folding chaperone</fullName>
    </alternativeName>
</protein>
<dbReference type="GO" id="GO:0003755">
    <property type="term" value="F:peptidyl-prolyl cis-trans isomerase activity"/>
    <property type="evidence" value="ECO:0007669"/>
    <property type="project" value="UniProtKB-KW"/>
</dbReference>
<keyword evidence="3" id="KW-0997">Cell inner membrane</keyword>
<evidence type="ECO:0000256" key="2">
    <source>
        <dbReference type="ARBA" id="ARBA00022475"/>
    </source>
</evidence>
<evidence type="ECO:0000313" key="15">
    <source>
        <dbReference type="EMBL" id="ORE86955.1"/>
    </source>
</evidence>
<keyword evidence="11 15" id="KW-0413">Isomerase</keyword>
<evidence type="ECO:0000256" key="9">
    <source>
        <dbReference type="ARBA" id="ARBA00040743"/>
    </source>
</evidence>
<name>A0A1Y1SD81_9GAMM</name>
<dbReference type="PANTHER" id="PTHR47529:SF1">
    <property type="entry name" value="PERIPLASMIC CHAPERONE PPID"/>
    <property type="match status" value="1"/>
</dbReference>
<dbReference type="Gene3D" id="1.10.4030.10">
    <property type="entry name" value="Porin chaperone SurA, peptide-binding domain"/>
    <property type="match status" value="1"/>
</dbReference>
<evidence type="ECO:0000256" key="4">
    <source>
        <dbReference type="ARBA" id="ARBA00022692"/>
    </source>
</evidence>
<evidence type="ECO:0000256" key="7">
    <source>
        <dbReference type="ARBA" id="ARBA00023186"/>
    </source>
</evidence>
<evidence type="ECO:0000256" key="3">
    <source>
        <dbReference type="ARBA" id="ARBA00022519"/>
    </source>
</evidence>
<reference evidence="15 16" key="1">
    <citation type="submission" date="2013-04" db="EMBL/GenBank/DDBJ databases">
        <title>Oceanococcus atlanticus 22II-S10r2 Genome Sequencing.</title>
        <authorList>
            <person name="Lai Q."/>
            <person name="Li G."/>
            <person name="Shao Z."/>
        </authorList>
    </citation>
    <scope>NUCLEOTIDE SEQUENCE [LARGE SCALE GENOMIC DNA]</scope>
    <source>
        <strain evidence="15 16">22II-S10r2</strain>
    </source>
</reference>
<feature type="domain" description="PpiC" evidence="14">
    <location>
        <begin position="266"/>
        <end position="361"/>
    </location>
</feature>
<comment type="similarity">
    <text evidence="8">Belongs to the PpiD chaperone family.</text>
</comment>
<evidence type="ECO:0000256" key="13">
    <source>
        <dbReference type="SAM" id="Phobius"/>
    </source>
</evidence>
<dbReference type="InterPro" id="IPR023058">
    <property type="entry name" value="PPIase_PpiC_CS"/>
</dbReference>
<evidence type="ECO:0000256" key="12">
    <source>
        <dbReference type="SAM" id="MobiDB-lite"/>
    </source>
</evidence>
<keyword evidence="5 13" id="KW-1133">Transmembrane helix</keyword>
<dbReference type="SUPFAM" id="SSF109998">
    <property type="entry name" value="Triger factor/SurA peptide-binding domain-like"/>
    <property type="match status" value="1"/>
</dbReference>
<dbReference type="Pfam" id="PF13616">
    <property type="entry name" value="Rotamase_3"/>
    <property type="match status" value="1"/>
</dbReference>
<sequence>MLQNIRDRATGPLAWFIVGIICIPFAFFGIEAFRSDGAARSVAKVEGQEISEAALQQRYQQRYQQLQQMLGENFRPDMINPDMLRESVLQGMIQEAVTGAYLADRSYRVADETVLATIRGEQAFQQNGHFSPTLYRDTLARQGMNPVQYEDRVRAFLTDQQLRQAVTNSVIVTEAELASEWAIDRQTRRFNHRIYNAKAVEASISIDDAAVEARYEERKASLIAPERVRVSYVELDQEVLKQKVDVTPEALQALYDEQKETRFKVAEERKARHILVRASEDNARAKIDAAAERVAAGEDFAEVAKEVSQDPGSKNKGGDLGWVSTGMMVAPFEDALFALDTGVVSEPVETQFGWHLIQVEEIRPERLRGFDEPEVQTELEDMYREREARAEFDALADKLEQVSFENPASLDPVAEQLGLEIKTSEWMTRDGGAGIGASDAVIAAAFSDLVLNAGENSLPLNVGRRQIVLRVAEHEEERPQTLDEVRADLVEALTREAVAEKLQAMADADRTKLAEGKSLADLPAQDGAENQKPVTAERGDSAPARVIIATVFGMDVPQEGASSYETAMLPNGNLALIELTDVTDGNWAEAIENEKEATKRRLLSQRANQEYMALQAALRAQADVKVFAATF</sequence>
<gene>
    <name evidence="15" type="ORF">ATO7_07947</name>
</gene>
<dbReference type="GO" id="GO:0005886">
    <property type="term" value="C:plasma membrane"/>
    <property type="evidence" value="ECO:0007669"/>
    <property type="project" value="UniProtKB-SubCell"/>
</dbReference>
<evidence type="ECO:0000313" key="16">
    <source>
        <dbReference type="Proteomes" id="UP000192342"/>
    </source>
</evidence>
<dbReference type="InterPro" id="IPR000297">
    <property type="entry name" value="PPIase_PpiC"/>
</dbReference>
<keyword evidence="7" id="KW-0143">Chaperone</keyword>
<dbReference type="Pfam" id="PF13624">
    <property type="entry name" value="SurA_N_3"/>
    <property type="match status" value="1"/>
</dbReference>
<dbReference type="InterPro" id="IPR046357">
    <property type="entry name" value="PPIase_dom_sf"/>
</dbReference>
<dbReference type="OrthoDB" id="9812372at2"/>
<dbReference type="Proteomes" id="UP000192342">
    <property type="component" value="Unassembled WGS sequence"/>
</dbReference>
<dbReference type="InterPro" id="IPR027304">
    <property type="entry name" value="Trigger_fact/SurA_dom_sf"/>
</dbReference>
<evidence type="ECO:0000256" key="6">
    <source>
        <dbReference type="ARBA" id="ARBA00023136"/>
    </source>
</evidence>
<evidence type="ECO:0000256" key="8">
    <source>
        <dbReference type="ARBA" id="ARBA00038408"/>
    </source>
</evidence>
<evidence type="ECO:0000256" key="11">
    <source>
        <dbReference type="PROSITE-ProRule" id="PRU00278"/>
    </source>
</evidence>
<dbReference type="SUPFAM" id="SSF54534">
    <property type="entry name" value="FKBP-like"/>
    <property type="match status" value="1"/>
</dbReference>
<evidence type="ECO:0000256" key="1">
    <source>
        <dbReference type="ARBA" id="ARBA00004382"/>
    </source>
</evidence>
<dbReference type="PROSITE" id="PS01096">
    <property type="entry name" value="PPIC_PPIASE_1"/>
    <property type="match status" value="1"/>
</dbReference>
<dbReference type="InterPro" id="IPR052029">
    <property type="entry name" value="PpiD_chaperone"/>
</dbReference>
<dbReference type="EMBL" id="AQQV01000002">
    <property type="protein sequence ID" value="ORE86955.1"/>
    <property type="molecule type" value="Genomic_DNA"/>
</dbReference>
<dbReference type="Gene3D" id="3.10.50.40">
    <property type="match status" value="1"/>
</dbReference>
<keyword evidence="16" id="KW-1185">Reference proteome</keyword>
<keyword evidence="6 13" id="KW-0472">Membrane</keyword>
<dbReference type="RefSeq" id="WP_083561169.1">
    <property type="nucleotide sequence ID" value="NZ_AQQV01000002.1"/>
</dbReference>
<keyword evidence="2" id="KW-1003">Cell membrane</keyword>
<evidence type="ECO:0000259" key="14">
    <source>
        <dbReference type="PROSITE" id="PS50198"/>
    </source>
</evidence>
<dbReference type="PROSITE" id="PS50198">
    <property type="entry name" value="PPIC_PPIASE_2"/>
    <property type="match status" value="1"/>
</dbReference>
<dbReference type="STRING" id="1317117.ATO7_07947"/>
<comment type="caution">
    <text evidence="15">The sequence shown here is derived from an EMBL/GenBank/DDBJ whole genome shotgun (WGS) entry which is preliminary data.</text>
</comment>
<evidence type="ECO:0000256" key="10">
    <source>
        <dbReference type="ARBA" id="ARBA00042775"/>
    </source>
</evidence>
<dbReference type="PANTHER" id="PTHR47529">
    <property type="entry name" value="PEPTIDYL-PROLYL CIS-TRANS ISOMERASE D"/>
    <property type="match status" value="1"/>
</dbReference>
<keyword evidence="11" id="KW-0697">Rotamase</keyword>
<evidence type="ECO:0000256" key="5">
    <source>
        <dbReference type="ARBA" id="ARBA00022989"/>
    </source>
</evidence>